<dbReference type="EMBL" id="CP001463">
    <property type="protein sequence ID" value="ACS90920.1"/>
    <property type="molecule type" value="Genomic_DNA"/>
</dbReference>
<dbReference type="HOGENOM" id="CLU_1381484_0_0_2"/>
<dbReference type="eggNOG" id="arCOG01102">
    <property type="taxonomic scope" value="Archaea"/>
</dbReference>
<evidence type="ECO:0000313" key="3">
    <source>
        <dbReference type="Proteomes" id="UP000009079"/>
    </source>
</evidence>
<dbReference type="InterPro" id="IPR009078">
    <property type="entry name" value="Ferritin-like_SF"/>
</dbReference>
<gene>
    <name evidence="2" type="ordered locus">TSIB_1871</name>
</gene>
<keyword evidence="3" id="KW-1185">Reference proteome</keyword>
<proteinExistence type="predicted"/>
<sequence length="234" mass="27679">MRGFQRKIKNKEPRNNFSSPKELPARELLLLCFDFLFKKTQKCPPKTLIGTITNIKMVMNMEITDKEVFEIALNAEIKAKEAYEKMASLVKSDIIRDELLFLAKEEDKHRQIIEKMAEKFKESEGEPKKIEIEVMGEFKVIAEKMAEAIKKPDFNLDEVYEIAMEAELVSEKLYKELASYGANEKTKFVLKMLADMERQHFNILKKQYEYIMQYPDVYKEELYDQLIKDINFNF</sequence>
<dbReference type="InterPro" id="IPR012347">
    <property type="entry name" value="Ferritin-like"/>
</dbReference>
<dbReference type="CDD" id="cd01045">
    <property type="entry name" value="Ferritin_like_AB"/>
    <property type="match status" value="1"/>
</dbReference>
<reference evidence="2 3" key="1">
    <citation type="journal article" date="2009" name="Appl. Environ. Microbiol.">
        <title>Metabolic versatility and indigenous origin of the archaeon Thermococcus sibiricus, isolated from a siberian oil reservoir, as revealed by genome analysis.</title>
        <authorList>
            <person name="Mardanov A.V."/>
            <person name="Ravin N.V."/>
            <person name="Svetlitchnyi V.A."/>
            <person name="Beletsky A.V."/>
            <person name="Miroshnichenko M.L."/>
            <person name="Bonch-Osmolovskaya E.A."/>
            <person name="Skryabin K.G."/>
        </authorList>
    </citation>
    <scope>NUCLEOTIDE SEQUENCE [LARGE SCALE GENOMIC DNA]</scope>
    <source>
        <strain evidence="3">DSM 12597 / MM 739</strain>
    </source>
</reference>
<protein>
    <recommendedName>
        <fullName evidence="1">Rubrerythrin diiron-binding domain-containing protein</fullName>
    </recommendedName>
</protein>
<accession>C5ZZT9</accession>
<dbReference type="PANTHER" id="PTHR33531">
    <property type="entry name" value="RUBRERYTHRIN SUBFAMILY"/>
    <property type="match status" value="1"/>
</dbReference>
<dbReference type="Gene3D" id="1.20.1260.10">
    <property type="match status" value="1"/>
</dbReference>
<dbReference type="PANTHER" id="PTHR33531:SF10">
    <property type="entry name" value="BLR7895 PROTEIN"/>
    <property type="match status" value="1"/>
</dbReference>
<evidence type="ECO:0000313" key="2">
    <source>
        <dbReference type="EMBL" id="ACS90920.1"/>
    </source>
</evidence>
<name>C5ZZT9_THESM</name>
<dbReference type="STRING" id="604354.TSIB_1871"/>
<dbReference type="InterPro" id="IPR003251">
    <property type="entry name" value="Rr_diiron-bd_dom"/>
</dbReference>
<dbReference type="GO" id="GO:0046872">
    <property type="term" value="F:metal ion binding"/>
    <property type="evidence" value="ECO:0007669"/>
    <property type="project" value="InterPro"/>
</dbReference>
<dbReference type="KEGG" id="tsi:TSIB_1871"/>
<evidence type="ECO:0000259" key="1">
    <source>
        <dbReference type="Pfam" id="PF02915"/>
    </source>
</evidence>
<dbReference type="Proteomes" id="UP000009079">
    <property type="component" value="Chromosome"/>
</dbReference>
<dbReference type="GO" id="GO:0016491">
    <property type="term" value="F:oxidoreductase activity"/>
    <property type="evidence" value="ECO:0007669"/>
    <property type="project" value="InterPro"/>
</dbReference>
<organism evidence="2 3">
    <name type="scientific">Thermococcus sibiricus (strain DSM 12597 / MM 739)</name>
    <dbReference type="NCBI Taxonomy" id="604354"/>
    <lineage>
        <taxon>Archaea</taxon>
        <taxon>Methanobacteriati</taxon>
        <taxon>Methanobacteriota</taxon>
        <taxon>Thermococci</taxon>
        <taxon>Thermococcales</taxon>
        <taxon>Thermococcaceae</taxon>
        <taxon>Thermococcus</taxon>
    </lineage>
</organism>
<feature type="domain" description="Rubrerythrin diiron-binding" evidence="1">
    <location>
        <begin position="67"/>
        <end position="207"/>
    </location>
</feature>
<dbReference type="SUPFAM" id="SSF47240">
    <property type="entry name" value="Ferritin-like"/>
    <property type="match status" value="1"/>
</dbReference>
<dbReference type="AlphaFoldDB" id="C5ZZT9"/>
<dbReference type="Pfam" id="PF02915">
    <property type="entry name" value="Rubrerythrin"/>
    <property type="match status" value="1"/>
</dbReference>